<keyword evidence="3" id="KW-0804">Transcription</keyword>
<dbReference type="eggNOG" id="COG1609">
    <property type="taxonomic scope" value="Bacteria"/>
</dbReference>
<feature type="domain" description="HTH lacI-type" evidence="4">
    <location>
        <begin position="4"/>
        <end position="59"/>
    </location>
</feature>
<dbReference type="SUPFAM" id="SSF47413">
    <property type="entry name" value="lambda repressor-like DNA-binding domains"/>
    <property type="match status" value="1"/>
</dbReference>
<evidence type="ECO:0000256" key="3">
    <source>
        <dbReference type="ARBA" id="ARBA00023163"/>
    </source>
</evidence>
<dbReference type="PANTHER" id="PTHR30146:SF154">
    <property type="entry name" value="TRANSCRIPTION REGULATOR, MEMBER OF GALR FAMILY"/>
    <property type="match status" value="1"/>
</dbReference>
<dbReference type="GO" id="GO:0000976">
    <property type="term" value="F:transcription cis-regulatory region binding"/>
    <property type="evidence" value="ECO:0007669"/>
    <property type="project" value="TreeGrafter"/>
</dbReference>
<dbReference type="PANTHER" id="PTHR30146">
    <property type="entry name" value="LACI-RELATED TRANSCRIPTIONAL REPRESSOR"/>
    <property type="match status" value="1"/>
</dbReference>
<dbReference type="PROSITE" id="PS50932">
    <property type="entry name" value="HTH_LACI_2"/>
    <property type="match status" value="1"/>
</dbReference>
<gene>
    <name evidence="5" type="ordered locus">PECL_1755</name>
</gene>
<protein>
    <submittedName>
        <fullName evidence="5">Transcriptional regulator, LacI family</fullName>
    </submittedName>
</protein>
<dbReference type="AlphaFoldDB" id="G8PBR1"/>
<name>G8PBR1_PEDCP</name>
<dbReference type="InterPro" id="IPR028082">
    <property type="entry name" value="Peripla_BP_I"/>
</dbReference>
<dbReference type="Proteomes" id="UP000005444">
    <property type="component" value="Chromosome"/>
</dbReference>
<dbReference type="PROSITE" id="PS00356">
    <property type="entry name" value="HTH_LACI_1"/>
    <property type="match status" value="1"/>
</dbReference>
<dbReference type="Pfam" id="PF00356">
    <property type="entry name" value="LacI"/>
    <property type="match status" value="1"/>
</dbReference>
<dbReference type="Gene3D" id="3.40.50.2300">
    <property type="match status" value="2"/>
</dbReference>
<dbReference type="GO" id="GO:0003700">
    <property type="term" value="F:DNA-binding transcription factor activity"/>
    <property type="evidence" value="ECO:0007669"/>
    <property type="project" value="TreeGrafter"/>
</dbReference>
<evidence type="ECO:0000313" key="5">
    <source>
        <dbReference type="EMBL" id="AEV95969.1"/>
    </source>
</evidence>
<sequence>MKKVTIQDVADASKVSKATISRYLNGQWNRMNQQTRQKIANKIEELGYIPNQQARSLKAKHNKIIGLIVADIANLYTSRLIKGIQTTLRREGYRLLIYDSSNNLKDEAESIKYILAQNVDGIILQPLSSESKQYEMLNNLDCPVILVDRQTYPLRWESITSNDFVAAQQLMNLVFQRGYKQVSVITGKIDLISSRSLRYNGILEAAKQFNAKVELDELDDEYLVQLEEIVKSSKGKHKALFATNGQLLIDIIKICKSFDIKIPEELAVVGYDDMSVGDLTTPGISAINQKPVQIGKEAAQKLIEHIGDENKSEPSVNMIDSKIVKRQSF</sequence>
<dbReference type="InterPro" id="IPR000843">
    <property type="entry name" value="HTH_LacI"/>
</dbReference>
<reference evidence="5 6" key="1">
    <citation type="journal article" date="2012" name="J. Bacteriol.">
        <title>Complete Genome Sequence of the Beer Spoilage Organism Pediococcus claussenii ATCC BAA-344T.</title>
        <authorList>
            <person name="Pittet V."/>
            <person name="Abegunde T."/>
            <person name="Marfleet T."/>
            <person name="Haakensen M."/>
            <person name="Morrow K."/>
            <person name="Jayaprakash T."/>
            <person name="Schroeder K."/>
            <person name="Trost B."/>
            <person name="Byrns S."/>
            <person name="Bergsveinson J."/>
            <person name="Kusalik A."/>
            <person name="Ziola B."/>
        </authorList>
    </citation>
    <scope>NUCLEOTIDE SEQUENCE [LARGE SCALE GENOMIC DNA]</scope>
    <source>
        <strain evidence="5 6">ATCC BAA-344</strain>
    </source>
</reference>
<accession>G8PBR1</accession>
<evidence type="ECO:0000313" key="6">
    <source>
        <dbReference type="Proteomes" id="UP000005444"/>
    </source>
</evidence>
<dbReference type="Pfam" id="PF13377">
    <property type="entry name" value="Peripla_BP_3"/>
    <property type="match status" value="1"/>
</dbReference>
<dbReference type="SUPFAM" id="SSF53822">
    <property type="entry name" value="Periplasmic binding protein-like I"/>
    <property type="match status" value="1"/>
</dbReference>
<dbReference type="Gene3D" id="1.10.260.40">
    <property type="entry name" value="lambda repressor-like DNA-binding domains"/>
    <property type="match status" value="1"/>
</dbReference>
<keyword evidence="6" id="KW-1185">Reference proteome</keyword>
<dbReference type="PATRIC" id="fig|701521.8.peg.1657"/>
<dbReference type="InterPro" id="IPR046335">
    <property type="entry name" value="LacI/GalR-like_sensor"/>
</dbReference>
<organism evidence="5 6">
    <name type="scientific">Pediococcus claussenii (strain ATCC BAA-344 / DSM 14800 / JCM 18046 / KCTC 3811 / LMG 21948 / P06)</name>
    <dbReference type="NCBI Taxonomy" id="701521"/>
    <lineage>
        <taxon>Bacteria</taxon>
        <taxon>Bacillati</taxon>
        <taxon>Bacillota</taxon>
        <taxon>Bacilli</taxon>
        <taxon>Lactobacillales</taxon>
        <taxon>Lactobacillaceae</taxon>
        <taxon>Pediococcus</taxon>
    </lineage>
</organism>
<dbReference type="InterPro" id="IPR010982">
    <property type="entry name" value="Lambda_DNA-bd_dom_sf"/>
</dbReference>
<evidence type="ECO:0000256" key="1">
    <source>
        <dbReference type="ARBA" id="ARBA00023015"/>
    </source>
</evidence>
<dbReference type="KEGG" id="pce:PECL_1755"/>
<evidence type="ECO:0000259" key="4">
    <source>
        <dbReference type="PROSITE" id="PS50932"/>
    </source>
</evidence>
<dbReference type="EMBL" id="CP003137">
    <property type="protein sequence ID" value="AEV95969.1"/>
    <property type="molecule type" value="Genomic_DNA"/>
</dbReference>
<dbReference type="HOGENOM" id="CLU_037628_6_0_9"/>
<keyword evidence="1" id="KW-0805">Transcription regulation</keyword>
<dbReference type="SMART" id="SM00354">
    <property type="entry name" value="HTH_LACI"/>
    <property type="match status" value="1"/>
</dbReference>
<dbReference type="CDD" id="cd01392">
    <property type="entry name" value="HTH_LacI"/>
    <property type="match status" value="1"/>
</dbReference>
<proteinExistence type="predicted"/>
<dbReference type="STRING" id="701521.PECL_1755"/>
<evidence type="ECO:0000256" key="2">
    <source>
        <dbReference type="ARBA" id="ARBA00023125"/>
    </source>
</evidence>
<dbReference type="RefSeq" id="WP_014216163.1">
    <property type="nucleotide sequence ID" value="NC_016605.1"/>
</dbReference>
<keyword evidence="2" id="KW-0238">DNA-binding</keyword>